<dbReference type="AlphaFoldDB" id="A0A8H3LTT3"/>
<feature type="region of interest" description="Disordered" evidence="1">
    <location>
        <begin position="271"/>
        <end position="314"/>
    </location>
</feature>
<gene>
    <name evidence="2" type="ORF">RCL2_001857300</name>
</gene>
<evidence type="ECO:0000256" key="1">
    <source>
        <dbReference type="SAM" id="MobiDB-lite"/>
    </source>
</evidence>
<dbReference type="EMBL" id="BLAL01000206">
    <property type="protein sequence ID" value="GES91770.1"/>
    <property type="molecule type" value="Genomic_DNA"/>
</dbReference>
<dbReference type="Proteomes" id="UP000615446">
    <property type="component" value="Unassembled WGS sequence"/>
</dbReference>
<feature type="compositionally biased region" description="Basic and acidic residues" evidence="1">
    <location>
        <begin position="271"/>
        <end position="285"/>
    </location>
</feature>
<accession>A0A8H3LTT3</accession>
<protein>
    <submittedName>
        <fullName evidence="2">Uncharacterized protein</fullName>
    </submittedName>
</protein>
<evidence type="ECO:0000313" key="2">
    <source>
        <dbReference type="EMBL" id="GES91770.1"/>
    </source>
</evidence>
<proteinExistence type="predicted"/>
<comment type="caution">
    <text evidence="2">The sequence shown here is derived from an EMBL/GenBank/DDBJ whole genome shotgun (WGS) entry which is preliminary data.</text>
</comment>
<evidence type="ECO:0000313" key="3">
    <source>
        <dbReference type="Proteomes" id="UP000615446"/>
    </source>
</evidence>
<reference evidence="2" key="1">
    <citation type="submission" date="2019-10" db="EMBL/GenBank/DDBJ databases">
        <title>Conservation and host-specific expression of non-tandemly repeated heterogenous ribosome RNA gene in arbuscular mycorrhizal fungi.</title>
        <authorList>
            <person name="Maeda T."/>
            <person name="Kobayashi Y."/>
            <person name="Nakagawa T."/>
            <person name="Ezawa T."/>
            <person name="Yamaguchi K."/>
            <person name="Bino T."/>
            <person name="Nishimoto Y."/>
            <person name="Shigenobu S."/>
            <person name="Kawaguchi M."/>
        </authorList>
    </citation>
    <scope>NUCLEOTIDE SEQUENCE</scope>
    <source>
        <strain evidence="2">HR1</strain>
    </source>
</reference>
<name>A0A8H3LTT3_9GLOM</name>
<sequence>MISSQKTCTYKTYDEFTQHFITLFYRSFASSRDINPHIILNKTGIAEWKKVTQRGCYAKNAALKSIIQQATEKKLNEELATLLSLHFTSTLATIRSWYPKKPESLILGLIKTTPKGKGKKKKKKQIIISYDDINKDFQFPDDSEVKFIQAPPSQPLPLPLHDMIKKVEKSSAPLLDSHTDILIYDIPAKWDNYELLSHLSTWGNVISISTKCQHKYKTNLAERKERERFQAVIYDLPEFINMASLTVPQHLAFFSELNIKMFKEIKFPDELPKRKNQGDHVDTKSSNKSSKSIPATGSNKTHIRNLRMKDSKTH</sequence>
<feature type="compositionally biased region" description="Polar residues" evidence="1">
    <location>
        <begin position="286"/>
        <end position="300"/>
    </location>
</feature>
<organism evidence="2 3">
    <name type="scientific">Rhizophagus clarus</name>
    <dbReference type="NCBI Taxonomy" id="94130"/>
    <lineage>
        <taxon>Eukaryota</taxon>
        <taxon>Fungi</taxon>
        <taxon>Fungi incertae sedis</taxon>
        <taxon>Mucoromycota</taxon>
        <taxon>Glomeromycotina</taxon>
        <taxon>Glomeromycetes</taxon>
        <taxon>Glomerales</taxon>
        <taxon>Glomeraceae</taxon>
        <taxon>Rhizophagus</taxon>
    </lineage>
</organism>